<dbReference type="InterPro" id="IPR007476">
    <property type="entry name" value="RdgC"/>
</dbReference>
<dbReference type="Pfam" id="PF04381">
    <property type="entry name" value="RdgC"/>
    <property type="match status" value="1"/>
</dbReference>
<name>A0A1H8K173_9BURK</name>
<dbReference type="NCBIfam" id="NF001464">
    <property type="entry name" value="PRK00321.1-5"/>
    <property type="match status" value="1"/>
</dbReference>
<comment type="subcellular location">
    <subcellularLocation>
        <location evidence="1">Cytoplasm</location>
        <location evidence="1">Nucleoid</location>
    </subcellularLocation>
</comment>
<protein>
    <recommendedName>
        <fullName evidence="3">Recombination-associated protein RdgC</fullName>
    </recommendedName>
</protein>
<dbReference type="OrthoDB" id="5290530at2"/>
<accession>A0A1H8K173</accession>
<reference evidence="6 7" key="1">
    <citation type="submission" date="2016-10" db="EMBL/GenBank/DDBJ databases">
        <authorList>
            <person name="de Groot N.N."/>
        </authorList>
    </citation>
    <scope>NUCLEOTIDE SEQUENCE [LARGE SCALE GENOMIC DNA]</scope>
    <source>
        <strain evidence="6 7">DSM 15123</strain>
    </source>
</reference>
<dbReference type="AlphaFoldDB" id="A0A1H8K173"/>
<dbReference type="GO" id="GO:0006310">
    <property type="term" value="P:DNA recombination"/>
    <property type="evidence" value="ECO:0007669"/>
    <property type="project" value="UniProtKB-KW"/>
</dbReference>
<comment type="similarity">
    <text evidence="2">Belongs to the RdgC family.</text>
</comment>
<dbReference type="STRING" id="1121117.SAMN02745977_02217"/>
<dbReference type="PANTHER" id="PTHR38103">
    <property type="entry name" value="RECOMBINATION-ASSOCIATED PROTEIN RDGC"/>
    <property type="match status" value="1"/>
</dbReference>
<evidence type="ECO:0000256" key="3">
    <source>
        <dbReference type="ARBA" id="ARBA00022296"/>
    </source>
</evidence>
<evidence type="ECO:0000256" key="1">
    <source>
        <dbReference type="ARBA" id="ARBA00004453"/>
    </source>
</evidence>
<evidence type="ECO:0000256" key="4">
    <source>
        <dbReference type="ARBA" id="ARBA00022490"/>
    </source>
</evidence>
<dbReference type="NCBIfam" id="NF001463">
    <property type="entry name" value="PRK00321.1-4"/>
    <property type="match status" value="1"/>
</dbReference>
<evidence type="ECO:0000256" key="2">
    <source>
        <dbReference type="ARBA" id="ARBA00008657"/>
    </source>
</evidence>
<dbReference type="EMBL" id="FOCW01000008">
    <property type="protein sequence ID" value="SEN86417.1"/>
    <property type="molecule type" value="Genomic_DNA"/>
</dbReference>
<organism evidence="6 7">
    <name type="scientific">Brachymonas denitrificans DSM 15123</name>
    <dbReference type="NCBI Taxonomy" id="1121117"/>
    <lineage>
        <taxon>Bacteria</taxon>
        <taxon>Pseudomonadati</taxon>
        <taxon>Pseudomonadota</taxon>
        <taxon>Betaproteobacteria</taxon>
        <taxon>Burkholderiales</taxon>
        <taxon>Comamonadaceae</taxon>
        <taxon>Brachymonas</taxon>
    </lineage>
</organism>
<dbReference type="GO" id="GO:0043590">
    <property type="term" value="C:bacterial nucleoid"/>
    <property type="evidence" value="ECO:0007669"/>
    <property type="project" value="TreeGrafter"/>
</dbReference>
<evidence type="ECO:0000313" key="6">
    <source>
        <dbReference type="EMBL" id="SEN86417.1"/>
    </source>
</evidence>
<dbReference type="Proteomes" id="UP000199531">
    <property type="component" value="Unassembled WGS sequence"/>
</dbReference>
<evidence type="ECO:0000256" key="5">
    <source>
        <dbReference type="ARBA" id="ARBA00023172"/>
    </source>
</evidence>
<dbReference type="GO" id="GO:0000018">
    <property type="term" value="P:regulation of DNA recombination"/>
    <property type="evidence" value="ECO:0007669"/>
    <property type="project" value="TreeGrafter"/>
</dbReference>
<dbReference type="PANTHER" id="PTHR38103:SF1">
    <property type="entry name" value="RECOMBINATION-ASSOCIATED PROTEIN RDGC"/>
    <property type="match status" value="1"/>
</dbReference>
<gene>
    <name evidence="6" type="ORF">SAMN02745977_02217</name>
</gene>
<proteinExistence type="inferred from homology"/>
<evidence type="ECO:0000313" key="7">
    <source>
        <dbReference type="Proteomes" id="UP000199531"/>
    </source>
</evidence>
<dbReference type="GO" id="GO:0003690">
    <property type="term" value="F:double-stranded DNA binding"/>
    <property type="evidence" value="ECO:0007669"/>
    <property type="project" value="TreeGrafter"/>
</dbReference>
<keyword evidence="5" id="KW-0233">DNA recombination</keyword>
<keyword evidence="7" id="KW-1185">Reference proteome</keyword>
<keyword evidence="4" id="KW-0963">Cytoplasm</keyword>
<sequence>MFKNLIVYRIAAEWNANAAEIESALDKHRFAPCGPTQQKSLGWVPPRGEPEGALVETVGGHLLLKLMTEQRVVPASAVRQRVEEIVAHIEQTTGRKPGKKETKELKEQALHELLPRAFTRQSATRVWLAPQERLLVIDAGSHSKADEITTLLIKALDGLSLTLVQTAMSPAVAMTHWLGTGEAPYAFTIDRECELKSTDEMKSVVRYARHTLDTDDVRQHITSGKVPTRVAMTWNERVSFVLTDALQLKKLDFLDGVFEDMPEIDKRDKDAVFDSDMAITTGELLELLPDLIEALGGEQVLGAAAAAPVLPTAQETGGTALPQAASVAAAVSASETVSAAETEGALESTPPWAD</sequence>
<dbReference type="RefSeq" id="WP_091817905.1">
    <property type="nucleotide sequence ID" value="NZ_FOCW01000008.1"/>
</dbReference>